<dbReference type="PANTHER" id="PTHR43364:SF18">
    <property type="entry name" value="OXIDOREDUCTASE"/>
    <property type="match status" value="1"/>
</dbReference>
<organism evidence="2 3">
    <name type="scientific">Varibaculum cambriense</name>
    <dbReference type="NCBI Taxonomy" id="184870"/>
    <lineage>
        <taxon>Bacteria</taxon>
        <taxon>Bacillati</taxon>
        <taxon>Actinomycetota</taxon>
        <taxon>Actinomycetes</taxon>
        <taxon>Actinomycetales</taxon>
        <taxon>Actinomycetaceae</taxon>
        <taxon>Varibaculum</taxon>
    </lineage>
</organism>
<dbReference type="GO" id="GO:0005829">
    <property type="term" value="C:cytosol"/>
    <property type="evidence" value="ECO:0007669"/>
    <property type="project" value="TreeGrafter"/>
</dbReference>
<dbReference type="AlphaFoldDB" id="A0AAJ1EWX2"/>
<dbReference type="InterPro" id="IPR050523">
    <property type="entry name" value="AKR_Detox_Biosynth"/>
</dbReference>
<dbReference type="InterPro" id="IPR018170">
    <property type="entry name" value="Aldo/ket_reductase_CS"/>
</dbReference>
<comment type="caution">
    <text evidence="2">The sequence shown here is derived from an EMBL/GenBank/DDBJ whole genome shotgun (WGS) entry which is preliminary data.</text>
</comment>
<dbReference type="EMBL" id="JAKNHJ010000004">
    <property type="protein sequence ID" value="MCG4617394.1"/>
    <property type="molecule type" value="Genomic_DNA"/>
</dbReference>
<dbReference type="GO" id="GO:0016491">
    <property type="term" value="F:oxidoreductase activity"/>
    <property type="evidence" value="ECO:0007669"/>
    <property type="project" value="InterPro"/>
</dbReference>
<dbReference type="Pfam" id="PF00248">
    <property type="entry name" value="Aldo_ket_red"/>
    <property type="match status" value="1"/>
</dbReference>
<evidence type="ECO:0000313" key="2">
    <source>
        <dbReference type="EMBL" id="MCG4617394.1"/>
    </source>
</evidence>
<dbReference type="RefSeq" id="WP_238127639.1">
    <property type="nucleotide sequence ID" value="NZ_JAHAIE010000004.1"/>
</dbReference>
<evidence type="ECO:0000313" key="3">
    <source>
        <dbReference type="Proteomes" id="UP001200537"/>
    </source>
</evidence>
<name>A0AAJ1EWX2_9ACTO</name>
<gene>
    <name evidence="2" type="ORF">L0M99_02625</name>
</gene>
<proteinExistence type="predicted"/>
<dbReference type="SUPFAM" id="SSF51430">
    <property type="entry name" value="NAD(P)-linked oxidoreductase"/>
    <property type="match status" value="1"/>
</dbReference>
<dbReference type="Gene3D" id="3.20.20.100">
    <property type="entry name" value="NADP-dependent oxidoreductase domain"/>
    <property type="match status" value="1"/>
</dbReference>
<feature type="domain" description="NADP-dependent oxidoreductase" evidence="1">
    <location>
        <begin position="16"/>
        <end position="296"/>
    </location>
</feature>
<evidence type="ECO:0000259" key="1">
    <source>
        <dbReference type="Pfam" id="PF00248"/>
    </source>
</evidence>
<dbReference type="PROSITE" id="PS00062">
    <property type="entry name" value="ALDOKETO_REDUCTASE_2"/>
    <property type="match status" value="1"/>
</dbReference>
<reference evidence="2" key="1">
    <citation type="submission" date="2022-01" db="EMBL/GenBank/DDBJ databases">
        <title>Collection of gut derived symbiotic bacterial strains cultured from healthy donors.</title>
        <authorList>
            <person name="Lin H."/>
            <person name="Kohout C."/>
            <person name="Waligurski E."/>
            <person name="Pamer E.G."/>
        </authorList>
    </citation>
    <scope>NUCLEOTIDE SEQUENCE</scope>
    <source>
        <strain evidence="2">DFI.7.46</strain>
    </source>
</reference>
<accession>A0AAJ1EWX2</accession>
<dbReference type="InterPro" id="IPR023210">
    <property type="entry name" value="NADP_OxRdtase_dom"/>
</dbReference>
<sequence length="311" mass="33717">MEKRRLGRTGLMVSSLGLGTLTWGRDTDLEQASQQLRMFLDAGGNLLDTAATYGEGESEKLIGTLLDEEFSREDLVICSKAGVRAGDPPSVDASRANLLRGLDQTLQRLGTAYIDVWFVHHYDPFVRVEETLTALEMALRSGRARYVGVSNYPAWAMAELAVLLGQDRYEVAAVQGEYSLVNRQVEDEVLAAAEHFDSSFIAWSPLGRGVLTGKYQTSIPPDSRAASQHLQGFVSPYLSAEYQPIIEAVLAGAEGLEWEPLKLALAWVKDAPGVTSALTGARSAGQFAAVLKAADAHVPHQIRVALNEASE</sequence>
<dbReference type="InterPro" id="IPR036812">
    <property type="entry name" value="NAD(P)_OxRdtase_dom_sf"/>
</dbReference>
<protein>
    <submittedName>
        <fullName evidence="2">Aldo/keto reductase</fullName>
    </submittedName>
</protein>
<dbReference type="PANTHER" id="PTHR43364">
    <property type="entry name" value="NADH-SPECIFIC METHYLGLYOXAL REDUCTASE-RELATED"/>
    <property type="match status" value="1"/>
</dbReference>
<dbReference type="Proteomes" id="UP001200537">
    <property type="component" value="Unassembled WGS sequence"/>
</dbReference>